<reference evidence="5" key="1">
    <citation type="journal article" date="2015" name="Nature">
        <title>Complex archaea that bridge the gap between prokaryotes and eukaryotes.</title>
        <authorList>
            <person name="Spang A."/>
            <person name="Saw J.H."/>
            <person name="Jorgensen S.L."/>
            <person name="Zaremba-Niedzwiedzka K."/>
            <person name="Martijn J."/>
            <person name="Lind A.E."/>
            <person name="van Eijk R."/>
            <person name="Schleper C."/>
            <person name="Guy L."/>
            <person name="Ettema T.J."/>
        </authorList>
    </citation>
    <scope>NUCLEOTIDE SEQUENCE</scope>
</reference>
<dbReference type="InterPro" id="IPR027417">
    <property type="entry name" value="P-loop_NTPase"/>
</dbReference>
<organism evidence="5">
    <name type="scientific">marine sediment metagenome</name>
    <dbReference type="NCBI Taxonomy" id="412755"/>
    <lineage>
        <taxon>unclassified sequences</taxon>
        <taxon>metagenomes</taxon>
        <taxon>ecological metagenomes</taxon>
    </lineage>
</organism>
<evidence type="ECO:0000256" key="3">
    <source>
        <dbReference type="ARBA" id="ARBA00022840"/>
    </source>
</evidence>
<keyword evidence="3" id="KW-0067">ATP-binding</keyword>
<dbReference type="InterPro" id="IPR050093">
    <property type="entry name" value="ABC_SmlMolc_Importer"/>
</dbReference>
<sequence length="208" mass="21827">MTTHTLDIRDLRISLAGQTLVSVNTTINPGEVLTVMGPSGSGKSALLAAIAGFLGSDFTAQGEVWLGADRIDTLPAEQRGIGLLFQDPLLFPHMSVGGNLRFAMPAEEPDKAGRIAGQLTAMNLGGYENRDPATLSGGQKARVALLRLLLSRPRAVLLDEPFSKLDAHLRQDVRAQVFAGLIAAGLPCLLVTHDADDAAAASGPVIQL</sequence>
<dbReference type="PROSITE" id="PS50893">
    <property type="entry name" value="ABC_TRANSPORTER_2"/>
    <property type="match status" value="1"/>
</dbReference>
<evidence type="ECO:0000256" key="2">
    <source>
        <dbReference type="ARBA" id="ARBA00022741"/>
    </source>
</evidence>
<dbReference type="InterPro" id="IPR003439">
    <property type="entry name" value="ABC_transporter-like_ATP-bd"/>
</dbReference>
<keyword evidence="2" id="KW-0547">Nucleotide-binding</keyword>
<proteinExistence type="predicted"/>
<dbReference type="InterPro" id="IPR003593">
    <property type="entry name" value="AAA+_ATPase"/>
</dbReference>
<accession>A0A0F9V532</accession>
<comment type="caution">
    <text evidence="5">The sequence shown here is derived from an EMBL/GenBank/DDBJ whole genome shotgun (WGS) entry which is preliminary data.</text>
</comment>
<feature type="domain" description="ABC transporter" evidence="4">
    <location>
        <begin position="3"/>
        <end position="208"/>
    </location>
</feature>
<protein>
    <recommendedName>
        <fullName evidence="4">ABC transporter domain-containing protein</fullName>
    </recommendedName>
</protein>
<name>A0A0F9V532_9ZZZZ</name>
<dbReference type="GO" id="GO:0005524">
    <property type="term" value="F:ATP binding"/>
    <property type="evidence" value="ECO:0007669"/>
    <property type="project" value="UniProtKB-KW"/>
</dbReference>
<dbReference type="Gene3D" id="3.40.50.300">
    <property type="entry name" value="P-loop containing nucleotide triphosphate hydrolases"/>
    <property type="match status" value="1"/>
</dbReference>
<evidence type="ECO:0000313" key="5">
    <source>
        <dbReference type="EMBL" id="KKN99114.1"/>
    </source>
</evidence>
<evidence type="ECO:0000259" key="4">
    <source>
        <dbReference type="PROSITE" id="PS50893"/>
    </source>
</evidence>
<dbReference type="SUPFAM" id="SSF52540">
    <property type="entry name" value="P-loop containing nucleoside triphosphate hydrolases"/>
    <property type="match status" value="1"/>
</dbReference>
<dbReference type="PANTHER" id="PTHR42781:SF4">
    <property type="entry name" value="SPERMIDINE_PUTRESCINE IMPORT ATP-BINDING PROTEIN POTA"/>
    <property type="match status" value="1"/>
</dbReference>
<dbReference type="GO" id="GO:0016887">
    <property type="term" value="F:ATP hydrolysis activity"/>
    <property type="evidence" value="ECO:0007669"/>
    <property type="project" value="InterPro"/>
</dbReference>
<evidence type="ECO:0000256" key="1">
    <source>
        <dbReference type="ARBA" id="ARBA00022448"/>
    </source>
</evidence>
<dbReference type="PROSITE" id="PS00211">
    <property type="entry name" value="ABC_TRANSPORTER_1"/>
    <property type="match status" value="1"/>
</dbReference>
<dbReference type="SMART" id="SM00382">
    <property type="entry name" value="AAA"/>
    <property type="match status" value="1"/>
</dbReference>
<gene>
    <name evidence="5" type="ORF">LCGC14_0139070</name>
</gene>
<dbReference type="EMBL" id="LAZR01000048">
    <property type="protein sequence ID" value="KKN99114.1"/>
    <property type="molecule type" value="Genomic_DNA"/>
</dbReference>
<keyword evidence="1" id="KW-0813">Transport</keyword>
<dbReference type="PANTHER" id="PTHR42781">
    <property type="entry name" value="SPERMIDINE/PUTRESCINE IMPORT ATP-BINDING PROTEIN POTA"/>
    <property type="match status" value="1"/>
</dbReference>
<dbReference type="Pfam" id="PF00005">
    <property type="entry name" value="ABC_tran"/>
    <property type="match status" value="1"/>
</dbReference>
<dbReference type="InterPro" id="IPR017871">
    <property type="entry name" value="ABC_transporter-like_CS"/>
</dbReference>
<dbReference type="AlphaFoldDB" id="A0A0F9V532"/>